<evidence type="ECO:0000256" key="9">
    <source>
        <dbReference type="ARBA" id="ARBA00022989"/>
    </source>
</evidence>
<dbReference type="RefSeq" id="WP_146783940.1">
    <property type="nucleotide sequence ID" value="NZ_BAABIO010000002.1"/>
</dbReference>
<evidence type="ECO:0000256" key="8">
    <source>
        <dbReference type="ARBA" id="ARBA00022801"/>
    </source>
</evidence>
<dbReference type="GO" id="GO:0016020">
    <property type="term" value="C:membrane"/>
    <property type="evidence" value="ECO:0007669"/>
    <property type="project" value="UniProtKB-SubCell"/>
</dbReference>
<protein>
    <submittedName>
        <fullName evidence="13">TraB/GumN family protein</fullName>
    </submittedName>
</protein>
<evidence type="ECO:0000256" key="7">
    <source>
        <dbReference type="ARBA" id="ARBA00022729"/>
    </source>
</evidence>
<sequence>MKHPLCALLLFSVTFSFSQPSKIKPNKYPSLLWEIRGKGFTKPSYLFGTMHVSSKMVFNLSDSFYIGIRNAQVVALETNPGTWQEDFSRYDMDGESQRTMRRSASGIDAYAAPHDYLTLNTLKLTAYEKLMEAALYSNPSIINNFLYRSRSGLAADFEEDTYLDLHIFQAGKKLGKKLCGVEDFDGSMELVKEAYADAAREKNKKEKGSDYDEEFSYRNMEVAYRSGNLDLLDTINKVNSQSAAFDEKFLYRRNEIQAHSIDSILKNGLTLFVGVGAAHLPGNRGVIELLRRAGYTLRPIKMQQRDGRHKEAIERLRVPVQFAKQTSADGFFSVNAPGKFYRFGPSYGGVEMQQYADMTNGSYYMVTRVFTNAAILGQSEEQVQRKIDSVLYENIPGKILSKKSIVKNGYRGFDISNRTRHGDYQRYNIFVTPFEILIFKMSGTGDYVKLGNEAEQFFSSIQLKETGTTAWKKFKPSYGGFEAELPHDPLIFKNDDWQFAAFDAATKTAFAIIRTDVYNHSFVEEDSFDLDLMEESFASSEFIQRELSRRISTVGGYPALDLKYKFKDSSVALVRFLLNGPRYYTLIAKARTDNRLMQQFIQSFSIKPFVYDEAKTESDTALFFRVKTPVPLEKKKKLSMYPEESLYGGYDAPDDDDSLVNRGKYTSKIIENDSTGEKIYVSFYKPSAYFYDALPDKKDSMDLDEKWVLRQKKVDTLSDKTIVTTIELGGRASSRMLKMKAIEKDGVDYELQTETDTLAAPSAFVQSFFESFSPVDKWKDTDTKKKKTPLFFSQFFSKDTVQHRMALKNIASVTMDSTDFGNLKKCLESLGWKEKNYLDTKKAFIGKFSSMPTKEASDYLRTLYPSAGDTLELQYAILETLLQQSTAYSYKTFAILLENDPPVLTAASSFAKAYSRRRILSPLLPDESTDYNDGSFINNLNDSVQLTAGIYKNLLPLINLDDYKEPVMTLTAMLLDSSLIGANDYEAYLPKLLIEAKQLLKKQIIGEKSRAIEKAREMESEKNLYNRYGNSSDEGNARLSLYASLLIPFWDKNEQVSQILLRMLGSNDKRLKYNTAITLLRNKRPLPDTLLTYFAASDEYRYELYNDMRKMKKLSLYPAAYNSQEAIARSQLLFEQSYNKPDTITFLTKVPLAYKGRSGYVYVFKYKETKADNNWKLATVGLLPKNETGYWFEEKDSTTERDYDFTTLSSTKLTAETPENEQIQKLVKRLLYSKRKSAAQFYSDEGGYGGGNYSRVIRD</sequence>
<evidence type="ECO:0000256" key="2">
    <source>
        <dbReference type="ARBA" id="ARBA00001941"/>
    </source>
</evidence>
<dbReference type="GO" id="GO:0006508">
    <property type="term" value="P:proteolysis"/>
    <property type="evidence" value="ECO:0007669"/>
    <property type="project" value="UniProtKB-KW"/>
</dbReference>
<accession>A0A5B8UGE0</accession>
<organism evidence="13 14">
    <name type="scientific">Flavisolibacter ginsenosidimutans</name>
    <dbReference type="NCBI Taxonomy" id="661481"/>
    <lineage>
        <taxon>Bacteria</taxon>
        <taxon>Pseudomonadati</taxon>
        <taxon>Bacteroidota</taxon>
        <taxon>Chitinophagia</taxon>
        <taxon>Chitinophagales</taxon>
        <taxon>Chitinophagaceae</taxon>
        <taxon>Flavisolibacter</taxon>
    </lineage>
</organism>
<keyword evidence="7" id="KW-0732">Signal</keyword>
<dbReference type="GO" id="GO:0004222">
    <property type="term" value="F:metalloendopeptidase activity"/>
    <property type="evidence" value="ECO:0007669"/>
    <property type="project" value="TreeGrafter"/>
</dbReference>
<keyword evidence="12" id="KW-0325">Glycoprotein</keyword>
<gene>
    <name evidence="13" type="ORF">FSB75_05470</name>
</gene>
<keyword evidence="14" id="KW-1185">Reference proteome</keyword>
<reference evidence="13 14" key="1">
    <citation type="journal article" date="2015" name="Int. J. Syst. Evol. Microbiol.">
        <title>Flavisolibacter ginsenosidimutans sp. nov., with ginsenoside-converting activity isolated from soil used for cultivating ginseng.</title>
        <authorList>
            <person name="Zhao Y."/>
            <person name="Liu Q."/>
            <person name="Kang M.S."/>
            <person name="Jin F."/>
            <person name="Yu H."/>
            <person name="Im W.T."/>
        </authorList>
    </citation>
    <scope>NUCLEOTIDE SEQUENCE [LARGE SCALE GENOMIC DNA]</scope>
    <source>
        <strain evidence="13 14">Gsoil 636</strain>
    </source>
</reference>
<dbReference type="OrthoDB" id="9798714at2"/>
<keyword evidence="8" id="KW-0378">Hydrolase</keyword>
<evidence type="ECO:0000256" key="4">
    <source>
        <dbReference type="ARBA" id="ARBA00022670"/>
    </source>
</evidence>
<dbReference type="PANTHER" id="PTHR31120">
    <property type="entry name" value="METALLOPROTEASE TIKI"/>
    <property type="match status" value="1"/>
</dbReference>
<evidence type="ECO:0000256" key="6">
    <source>
        <dbReference type="ARBA" id="ARBA00022723"/>
    </source>
</evidence>
<keyword evidence="6" id="KW-0479">Metal-binding</keyword>
<evidence type="ECO:0000256" key="5">
    <source>
        <dbReference type="ARBA" id="ARBA00022692"/>
    </source>
</evidence>
<keyword evidence="11" id="KW-0472">Membrane</keyword>
<proteinExistence type="predicted"/>
<evidence type="ECO:0000256" key="12">
    <source>
        <dbReference type="ARBA" id="ARBA00023180"/>
    </source>
</evidence>
<dbReference type="GO" id="GO:0030178">
    <property type="term" value="P:negative regulation of Wnt signaling pathway"/>
    <property type="evidence" value="ECO:0007669"/>
    <property type="project" value="InterPro"/>
</dbReference>
<dbReference type="Proteomes" id="UP000321204">
    <property type="component" value="Chromosome"/>
</dbReference>
<evidence type="ECO:0000313" key="13">
    <source>
        <dbReference type="EMBL" id="QEC55376.1"/>
    </source>
</evidence>
<dbReference type="KEGG" id="fgg:FSB75_05470"/>
<dbReference type="PANTHER" id="PTHR31120:SF6">
    <property type="entry name" value="METALLOPROTEASE TIKI HOMOLOG"/>
    <property type="match status" value="1"/>
</dbReference>
<evidence type="ECO:0000256" key="1">
    <source>
        <dbReference type="ARBA" id="ARBA00001936"/>
    </source>
</evidence>
<evidence type="ECO:0000313" key="14">
    <source>
        <dbReference type="Proteomes" id="UP000321204"/>
    </source>
</evidence>
<dbReference type="InterPro" id="IPR002816">
    <property type="entry name" value="TraB/PrgY/GumN_fam"/>
</dbReference>
<evidence type="ECO:0000256" key="3">
    <source>
        <dbReference type="ARBA" id="ARBA00004479"/>
    </source>
</evidence>
<dbReference type="Pfam" id="PF01963">
    <property type="entry name" value="TraB_PrgY_gumN"/>
    <property type="match status" value="1"/>
</dbReference>
<keyword evidence="9" id="KW-1133">Transmembrane helix</keyword>
<evidence type="ECO:0000256" key="11">
    <source>
        <dbReference type="ARBA" id="ARBA00023136"/>
    </source>
</evidence>
<comment type="subcellular location">
    <subcellularLocation>
        <location evidence="3">Membrane</location>
        <topology evidence="3">Single-pass type I membrane protein</topology>
    </subcellularLocation>
</comment>
<dbReference type="GO" id="GO:0046872">
    <property type="term" value="F:metal ion binding"/>
    <property type="evidence" value="ECO:0007669"/>
    <property type="project" value="UniProtKB-KW"/>
</dbReference>
<keyword evidence="5" id="KW-0812">Transmembrane</keyword>
<comment type="cofactor">
    <cofactor evidence="2">
        <name>Co(2+)</name>
        <dbReference type="ChEBI" id="CHEBI:48828"/>
    </cofactor>
</comment>
<keyword evidence="4" id="KW-0645">Protease</keyword>
<dbReference type="AlphaFoldDB" id="A0A5B8UGE0"/>
<dbReference type="CDD" id="cd14789">
    <property type="entry name" value="Tiki"/>
    <property type="match status" value="1"/>
</dbReference>
<evidence type="ECO:0000256" key="10">
    <source>
        <dbReference type="ARBA" id="ARBA00023049"/>
    </source>
</evidence>
<keyword evidence="10" id="KW-0482">Metalloprotease</keyword>
<comment type="cofactor">
    <cofactor evidence="1">
        <name>Mn(2+)</name>
        <dbReference type="ChEBI" id="CHEBI:29035"/>
    </cofactor>
</comment>
<dbReference type="InterPro" id="IPR040230">
    <property type="entry name" value="TIKI1/2-like"/>
</dbReference>
<name>A0A5B8UGE0_9BACT</name>
<dbReference type="EMBL" id="CP042433">
    <property type="protein sequence ID" value="QEC55376.1"/>
    <property type="molecule type" value="Genomic_DNA"/>
</dbReference>